<keyword evidence="1" id="KW-0812">Transmembrane</keyword>
<feature type="transmembrane region" description="Helical" evidence="1">
    <location>
        <begin position="410"/>
        <end position="430"/>
    </location>
</feature>
<feature type="transmembrane region" description="Helical" evidence="1">
    <location>
        <begin position="348"/>
        <end position="366"/>
    </location>
</feature>
<dbReference type="Proteomes" id="UP000253201">
    <property type="component" value="Unassembled WGS sequence"/>
</dbReference>
<name>A0ABX9FRH6_9ENTR</name>
<protein>
    <recommendedName>
        <fullName evidence="4">Pentapeptide repeat protein</fullName>
    </recommendedName>
</protein>
<sequence>MSDFFLMMEGVVENQDSFFDGVTTESKIIISNSFFSIDRIDIPHQITDVILVSCTSDRKVTIHCDNEKTVVWFECNNNFKDVDFSGVFSRVVLNSSMVFARVSYPVEFEPSQFGTVSFLKDAKTQRLEFFSVLTKAVKCVGSIDEIVIDGLIIHEDLTVLSDKSSSASIRHIKSEELHFVGQFENISLGSHINIGTLYFDGRTKGLKNINIDLQDSNITEQLQVAYVMDSKATQFIIKNASYASIKRFVLHQSVLSCFVISNCDLTKTEVDFINCRIDDLLTEGVTWPFDIEISHNNYRKIPSLEFEQKQSVYRQLKSISQKNKDVDNFLFFRRKEYDTTLSVLSLRLTTYMSYFLTILCDLLGICRNRNLPVIEKMNHKNKISGFIMTLSNWFVLKLSSLISIHGTSLFRPLAILVVGIPVLLCIFGYYKSIEQLVSLSAYVIDPTHKLEATILGSKLIINPVHSLIFKIFSSTLLFKIIMVFRKYSLSI</sequence>
<keyword evidence="3" id="KW-1185">Reference proteome</keyword>
<reference evidence="2 3" key="1">
    <citation type="submission" date="2018-06" db="EMBL/GenBank/DDBJ databases">
        <title>Genomic Encyclopedia of Type Strains, Phase IV (KMG-IV): sequencing the most valuable type-strain genomes for metagenomic binning, comparative biology and taxonomic classification.</title>
        <authorList>
            <person name="Goeker M."/>
        </authorList>
    </citation>
    <scope>NUCLEOTIDE SEQUENCE [LARGE SCALE GENOMIC DNA]</scope>
    <source>
        <strain evidence="2 3">DSM 27453</strain>
    </source>
</reference>
<dbReference type="EMBL" id="QNRL01000008">
    <property type="protein sequence ID" value="RBP08768.1"/>
    <property type="molecule type" value="Genomic_DNA"/>
</dbReference>
<organism evidence="2 3">
    <name type="scientific">Pseudocitrobacter faecalis</name>
    <dbReference type="NCBI Taxonomy" id="1398493"/>
    <lineage>
        <taxon>Bacteria</taxon>
        <taxon>Pseudomonadati</taxon>
        <taxon>Pseudomonadota</taxon>
        <taxon>Gammaproteobacteria</taxon>
        <taxon>Enterobacterales</taxon>
        <taxon>Enterobacteriaceae</taxon>
        <taxon>Pseudocitrobacter</taxon>
    </lineage>
</organism>
<evidence type="ECO:0000313" key="3">
    <source>
        <dbReference type="Proteomes" id="UP000253201"/>
    </source>
</evidence>
<accession>A0ABX9FRH6</accession>
<dbReference type="RefSeq" id="WP_113858709.1">
    <property type="nucleotide sequence ID" value="NZ_QNRL01000008.1"/>
</dbReference>
<keyword evidence="1" id="KW-0472">Membrane</keyword>
<proteinExistence type="predicted"/>
<gene>
    <name evidence="2" type="ORF">DFQ50_10852</name>
</gene>
<keyword evidence="1" id="KW-1133">Transmembrane helix</keyword>
<evidence type="ECO:0008006" key="4">
    <source>
        <dbReference type="Google" id="ProtNLM"/>
    </source>
</evidence>
<evidence type="ECO:0000313" key="2">
    <source>
        <dbReference type="EMBL" id="RBP08768.1"/>
    </source>
</evidence>
<feature type="transmembrane region" description="Helical" evidence="1">
    <location>
        <begin position="386"/>
        <end position="404"/>
    </location>
</feature>
<comment type="caution">
    <text evidence="2">The sequence shown here is derived from an EMBL/GenBank/DDBJ whole genome shotgun (WGS) entry which is preliminary data.</text>
</comment>
<evidence type="ECO:0000256" key="1">
    <source>
        <dbReference type="SAM" id="Phobius"/>
    </source>
</evidence>